<reference evidence="2 3" key="1">
    <citation type="journal article" date="2011" name="Proc. Natl. Acad. Sci. U.S.A.">
        <title>Niche of harmful alga Aureococcus anophagefferens revealed through ecogenomics.</title>
        <authorList>
            <person name="Gobler C.J."/>
            <person name="Berry D.L."/>
            <person name="Dyhrman S.T."/>
            <person name="Wilhelm S.W."/>
            <person name="Salamov A."/>
            <person name="Lobanov A.V."/>
            <person name="Zhang Y."/>
            <person name="Collier J.L."/>
            <person name="Wurch L.L."/>
            <person name="Kustka A.B."/>
            <person name="Dill B.D."/>
            <person name="Shah M."/>
            <person name="VerBerkmoes N.C."/>
            <person name="Kuo A."/>
            <person name="Terry A."/>
            <person name="Pangilinan J."/>
            <person name="Lindquist E.A."/>
            <person name="Lucas S."/>
            <person name="Paulsen I.T."/>
            <person name="Hattenrath-Lehmann T.K."/>
            <person name="Talmage S.C."/>
            <person name="Walker E.A."/>
            <person name="Koch F."/>
            <person name="Burson A.M."/>
            <person name="Marcoval M.A."/>
            <person name="Tang Y.Z."/>
            <person name="Lecleir G.R."/>
            <person name="Coyne K.J."/>
            <person name="Berg G.M."/>
            <person name="Bertrand E.M."/>
            <person name="Saito M.A."/>
            <person name="Gladyshev V.N."/>
            <person name="Grigoriev I.V."/>
        </authorList>
    </citation>
    <scope>NUCLEOTIDE SEQUENCE [LARGE SCALE GENOMIC DNA]</scope>
    <source>
        <strain evidence="3">CCMP 1984</strain>
    </source>
</reference>
<dbReference type="PANTHER" id="PTHR11102:SF160">
    <property type="entry name" value="ERAD-ASSOCIATED E3 UBIQUITIN-PROTEIN LIGASE COMPONENT HRD3"/>
    <property type="match status" value="1"/>
</dbReference>
<dbReference type="InterPro" id="IPR006597">
    <property type="entry name" value="Sel1-like"/>
</dbReference>
<keyword evidence="3" id="KW-1185">Reference proteome</keyword>
<dbReference type="EMBL" id="GL833129">
    <property type="protein sequence ID" value="EGB07834.1"/>
    <property type="molecule type" value="Genomic_DNA"/>
</dbReference>
<protein>
    <recommendedName>
        <fullName evidence="4">Sel1 repeat family protein</fullName>
    </recommendedName>
</protein>
<organism evidence="3">
    <name type="scientific">Aureococcus anophagefferens</name>
    <name type="common">Harmful bloom alga</name>
    <dbReference type="NCBI Taxonomy" id="44056"/>
    <lineage>
        <taxon>Eukaryota</taxon>
        <taxon>Sar</taxon>
        <taxon>Stramenopiles</taxon>
        <taxon>Ochrophyta</taxon>
        <taxon>Pelagophyceae</taxon>
        <taxon>Pelagomonadales</taxon>
        <taxon>Pelagomonadaceae</taxon>
        <taxon>Aureococcus</taxon>
    </lineage>
</organism>
<dbReference type="Pfam" id="PF08238">
    <property type="entry name" value="Sel1"/>
    <property type="match status" value="10"/>
</dbReference>
<dbReference type="eggNOG" id="KOG1550">
    <property type="taxonomic scope" value="Eukaryota"/>
</dbReference>
<evidence type="ECO:0000313" key="3">
    <source>
        <dbReference type="Proteomes" id="UP000002729"/>
    </source>
</evidence>
<dbReference type="KEGG" id="aaf:AURANDRAFT_26920"/>
<proteinExistence type="inferred from homology"/>
<dbReference type="Gene3D" id="1.25.40.10">
    <property type="entry name" value="Tetratricopeptide repeat domain"/>
    <property type="match status" value="2"/>
</dbReference>
<evidence type="ECO:0000256" key="1">
    <source>
        <dbReference type="ARBA" id="ARBA00038101"/>
    </source>
</evidence>
<dbReference type="SUPFAM" id="SSF81901">
    <property type="entry name" value="HCP-like"/>
    <property type="match status" value="3"/>
</dbReference>
<dbReference type="SMART" id="SM00671">
    <property type="entry name" value="SEL1"/>
    <property type="match status" value="10"/>
</dbReference>
<dbReference type="RefSeq" id="XP_009037214.1">
    <property type="nucleotide sequence ID" value="XM_009038966.1"/>
</dbReference>
<sequence>MLRICCCRTVCESCQDKIGTGACPLCRLPCPKNEAEDLARLRRHVENEVPEAITHLGDSYQEGWYGLVKSDKKAAKIWKRAVELGDVEAMVSLGELHQRGSAVKLDKEKAERLFRMAADRGDACAQSSLGLLLHSEEKHEEAFRYVALAADQGRTSAESNLGVCYRDGEGTEVDLGKARYWFERAAAKGSEQATKNLARLDAQKAAKIYRRAVELGDVDAMIFLGEFYEHGSGVKLDKKKAERLYRAAADRGDAAAQNNSGILLYHEKKFEEAFRYVALAADQGLTAGENSLGVAYHQGLFGLVTSDKKAAKIWKRAVELGSVEAMTKLGELYENGSGVKLDKKKAERLYRMAADRGDAPGENNLGCCYQHGEGTEVDLGKARYWLERAAAKGHERAIENLADLDAQVY</sequence>
<dbReference type="InterPro" id="IPR050767">
    <property type="entry name" value="Sel1_AlgK"/>
</dbReference>
<evidence type="ECO:0000313" key="2">
    <source>
        <dbReference type="EMBL" id="EGB07834.1"/>
    </source>
</evidence>
<dbReference type="InterPro" id="IPR011990">
    <property type="entry name" value="TPR-like_helical_dom_sf"/>
</dbReference>
<dbReference type="OrthoDB" id="272077at2759"/>
<dbReference type="Proteomes" id="UP000002729">
    <property type="component" value="Unassembled WGS sequence"/>
</dbReference>
<dbReference type="GeneID" id="20220273"/>
<dbReference type="OMA" id="RICCCRT"/>
<dbReference type="PANTHER" id="PTHR11102">
    <property type="entry name" value="SEL-1-LIKE PROTEIN"/>
    <property type="match status" value="1"/>
</dbReference>
<dbReference type="AlphaFoldDB" id="F0Y9Y1"/>
<dbReference type="InParanoid" id="F0Y9Y1"/>
<comment type="similarity">
    <text evidence="1">Belongs to the sel-1 family.</text>
</comment>
<gene>
    <name evidence="2" type="ORF">AURANDRAFT_26920</name>
</gene>
<evidence type="ECO:0008006" key="4">
    <source>
        <dbReference type="Google" id="ProtNLM"/>
    </source>
</evidence>
<accession>F0Y9Y1</accession>
<name>F0Y9Y1_AURAN</name>